<feature type="signal peptide" evidence="2">
    <location>
        <begin position="1"/>
        <end position="18"/>
    </location>
</feature>
<evidence type="ECO:0000313" key="4">
    <source>
        <dbReference type="EMBL" id="CAL1170283.1"/>
    </source>
</evidence>
<dbReference type="OrthoDB" id="10649371at2759"/>
<dbReference type="Proteomes" id="UP001152797">
    <property type="component" value="Unassembled WGS sequence"/>
</dbReference>
<dbReference type="Pfam" id="PF05212">
    <property type="entry name" value="DUF707"/>
    <property type="match status" value="1"/>
</dbReference>
<proteinExistence type="predicted"/>
<keyword evidence="1" id="KW-0472">Membrane</keyword>
<protein>
    <submittedName>
        <fullName evidence="5">Hexosyltransferase</fullName>
    </submittedName>
</protein>
<sequence>MPCVHRGYLLLWLHLVVAIRPQTDSPLKPGAPSAASDAGVAGALFFSAVDAQFRDIVKQNALHLQASGLVDVFLAHPRQDVEDWQREFWYKQTVKYSVSYKETKWGFVLNELVKQQTFRLNGYSWYWISDEDVDLTHLNLRRYLALAMESGASIVQPAVAFDTQGIPQNDVVMAYDRVKLPDGSYGRSLYRYSELVEAQSPMFTAESLRTAWKLYLPGLGSGDGMDLVWCRFVASKLQRSVEQGCAIIDAEHMYKLPNIRNYNLENSMAVEEVIVSQHREYLQRTLDKSGKLREGLQQLCRTDHGSQLVHLRLRPQHYEAILLLRAFVRCKQYSLQAVCHIDLSVILATLLWLLLEALLFISIPVLLWYTFKYLWSRARNVKDAPFSRRVRIPYRHQVLSDAN</sequence>
<feature type="chain" id="PRO_5043271738" evidence="2">
    <location>
        <begin position="19"/>
        <end position="403"/>
    </location>
</feature>
<name>A0A9P1DXU4_9DINO</name>
<evidence type="ECO:0000313" key="5">
    <source>
        <dbReference type="EMBL" id="CAL4804220.1"/>
    </source>
</evidence>
<keyword evidence="1" id="KW-0812">Transmembrane</keyword>
<dbReference type="EMBL" id="CAMXCT030006610">
    <property type="protein sequence ID" value="CAL4804220.1"/>
    <property type="molecule type" value="Genomic_DNA"/>
</dbReference>
<comment type="caution">
    <text evidence="3">The sequence shown here is derived from an EMBL/GenBank/DDBJ whole genome shotgun (WGS) entry which is preliminary data.</text>
</comment>
<gene>
    <name evidence="3" type="ORF">C1SCF055_LOCUS41597</name>
</gene>
<evidence type="ECO:0000256" key="1">
    <source>
        <dbReference type="SAM" id="Phobius"/>
    </source>
</evidence>
<keyword evidence="6" id="KW-1185">Reference proteome</keyword>
<evidence type="ECO:0000313" key="6">
    <source>
        <dbReference type="Proteomes" id="UP001152797"/>
    </source>
</evidence>
<organism evidence="3">
    <name type="scientific">Cladocopium goreaui</name>
    <dbReference type="NCBI Taxonomy" id="2562237"/>
    <lineage>
        <taxon>Eukaryota</taxon>
        <taxon>Sar</taxon>
        <taxon>Alveolata</taxon>
        <taxon>Dinophyceae</taxon>
        <taxon>Suessiales</taxon>
        <taxon>Symbiodiniaceae</taxon>
        <taxon>Cladocopium</taxon>
    </lineage>
</organism>
<feature type="transmembrane region" description="Helical" evidence="1">
    <location>
        <begin position="345"/>
        <end position="369"/>
    </location>
</feature>
<dbReference type="EMBL" id="CAMXCT010006610">
    <property type="protein sequence ID" value="CAI4016908.1"/>
    <property type="molecule type" value="Genomic_DNA"/>
</dbReference>
<evidence type="ECO:0000256" key="2">
    <source>
        <dbReference type="SAM" id="SignalP"/>
    </source>
</evidence>
<evidence type="ECO:0000313" key="3">
    <source>
        <dbReference type="EMBL" id="CAI4016908.1"/>
    </source>
</evidence>
<keyword evidence="1" id="KW-1133">Transmembrane helix</keyword>
<dbReference type="AlphaFoldDB" id="A0A9P1DXU4"/>
<dbReference type="InterPro" id="IPR007877">
    <property type="entry name" value="DUF707"/>
</dbReference>
<reference evidence="4" key="2">
    <citation type="submission" date="2024-04" db="EMBL/GenBank/DDBJ databases">
        <authorList>
            <person name="Chen Y."/>
            <person name="Shah S."/>
            <person name="Dougan E. K."/>
            <person name="Thang M."/>
            <person name="Chan C."/>
        </authorList>
    </citation>
    <scope>NUCLEOTIDE SEQUENCE [LARGE SCALE GENOMIC DNA]</scope>
</reference>
<dbReference type="EMBL" id="CAMXCT020006610">
    <property type="protein sequence ID" value="CAL1170283.1"/>
    <property type="molecule type" value="Genomic_DNA"/>
</dbReference>
<reference evidence="3" key="1">
    <citation type="submission" date="2022-10" db="EMBL/GenBank/DDBJ databases">
        <authorList>
            <person name="Chen Y."/>
            <person name="Dougan E. K."/>
            <person name="Chan C."/>
            <person name="Rhodes N."/>
            <person name="Thang M."/>
        </authorList>
    </citation>
    <scope>NUCLEOTIDE SEQUENCE</scope>
</reference>
<keyword evidence="2" id="KW-0732">Signal</keyword>
<accession>A0A9P1DXU4</accession>